<keyword evidence="2 3" id="KW-0175">Coiled coil</keyword>
<name>A0A1F7RT62_9BACT</name>
<dbReference type="InterPro" id="IPR058625">
    <property type="entry name" value="MdtA-like_BSH"/>
</dbReference>
<feature type="coiled-coil region" evidence="3">
    <location>
        <begin position="76"/>
        <end position="167"/>
    </location>
</feature>
<evidence type="ECO:0000259" key="5">
    <source>
        <dbReference type="Pfam" id="PF25990"/>
    </source>
</evidence>
<evidence type="ECO:0000259" key="4">
    <source>
        <dbReference type="Pfam" id="PF25917"/>
    </source>
</evidence>
<dbReference type="Gene3D" id="1.10.287.470">
    <property type="entry name" value="Helix hairpin bin"/>
    <property type="match status" value="1"/>
</dbReference>
<feature type="domain" description="Multidrug resistance protein MdtA-like barrel-sandwich hybrid" evidence="4">
    <location>
        <begin position="2"/>
        <end position="193"/>
    </location>
</feature>
<dbReference type="AlphaFoldDB" id="A0A1F7RT62"/>
<evidence type="ECO:0000313" key="6">
    <source>
        <dbReference type="EMBL" id="OGL44733.1"/>
    </source>
</evidence>
<evidence type="ECO:0000256" key="2">
    <source>
        <dbReference type="ARBA" id="ARBA00023054"/>
    </source>
</evidence>
<dbReference type="PANTHER" id="PTHR32347">
    <property type="entry name" value="EFFLUX SYSTEM COMPONENT YKNX-RELATED"/>
    <property type="match status" value="1"/>
</dbReference>
<feature type="non-terminal residue" evidence="6">
    <location>
        <position position="1"/>
    </location>
</feature>
<protein>
    <recommendedName>
        <fullName evidence="8">RND efflux pump membrane fusion protein barrel-sandwich domain-containing protein</fullName>
    </recommendedName>
</protein>
<sequence>AREVDIRSEVSGKIVKLDFEEGDVFKNGETLCLIDKEKPELQLKEAEAAAGGMAAKLALLQRGLRTEEVDKARIFVNELKEKRDLAKIEYDRAKDLLSRGVISKSAYDTAETALRVAQEQMRSAGREYEIAKEGYRKEEIKEAEEALKGAEAKIQQIQRDIKNSNIISPVAGVVTKKLAEQGEYIPVGGLIATVTDLDFVWLKIFISEEEYGKVKLGEKVKIKVDSYPDRVFQGKIIFISSEAEFTPKNIQTKEDRVKLVYAIKVGINNKEKIFKLGMPADAVIEDKK</sequence>
<dbReference type="PANTHER" id="PTHR32347:SF23">
    <property type="entry name" value="BLL5650 PROTEIN"/>
    <property type="match status" value="1"/>
</dbReference>
<dbReference type="Pfam" id="PF25990">
    <property type="entry name" value="Beta-barrel_YknX"/>
    <property type="match status" value="1"/>
</dbReference>
<dbReference type="SUPFAM" id="SSF111369">
    <property type="entry name" value="HlyD-like secretion proteins"/>
    <property type="match status" value="2"/>
</dbReference>
<dbReference type="Gene3D" id="2.40.30.170">
    <property type="match status" value="1"/>
</dbReference>
<evidence type="ECO:0000256" key="1">
    <source>
        <dbReference type="ARBA" id="ARBA00004196"/>
    </source>
</evidence>
<dbReference type="EMBL" id="MGDF01000129">
    <property type="protein sequence ID" value="OGL44733.1"/>
    <property type="molecule type" value="Genomic_DNA"/>
</dbReference>
<dbReference type="Gene3D" id="2.40.50.100">
    <property type="match status" value="1"/>
</dbReference>
<evidence type="ECO:0000313" key="7">
    <source>
        <dbReference type="Proteomes" id="UP000178435"/>
    </source>
</evidence>
<dbReference type="InterPro" id="IPR058636">
    <property type="entry name" value="Beta-barrel_YknX"/>
</dbReference>
<proteinExistence type="predicted"/>
<reference evidence="6 7" key="1">
    <citation type="journal article" date="2016" name="Nat. Commun.">
        <title>Thousands of microbial genomes shed light on interconnected biogeochemical processes in an aquifer system.</title>
        <authorList>
            <person name="Anantharaman K."/>
            <person name="Brown C.T."/>
            <person name="Hug L.A."/>
            <person name="Sharon I."/>
            <person name="Castelle C.J."/>
            <person name="Probst A.J."/>
            <person name="Thomas B.C."/>
            <person name="Singh A."/>
            <person name="Wilkins M.J."/>
            <person name="Karaoz U."/>
            <person name="Brodie E.L."/>
            <person name="Williams K.H."/>
            <person name="Hubbard S.S."/>
            <person name="Banfield J.F."/>
        </authorList>
    </citation>
    <scope>NUCLEOTIDE SEQUENCE [LARGE SCALE GENOMIC DNA]</scope>
</reference>
<dbReference type="InterPro" id="IPR050465">
    <property type="entry name" value="UPF0194_transport"/>
</dbReference>
<dbReference type="GO" id="GO:0030313">
    <property type="term" value="C:cell envelope"/>
    <property type="evidence" value="ECO:0007669"/>
    <property type="project" value="UniProtKB-SubCell"/>
</dbReference>
<gene>
    <name evidence="6" type="ORF">A2149_07735</name>
</gene>
<organism evidence="6 7">
    <name type="scientific">Candidatus Schekmanbacteria bacterium RBG_16_38_11</name>
    <dbReference type="NCBI Taxonomy" id="1817880"/>
    <lineage>
        <taxon>Bacteria</taxon>
        <taxon>Candidatus Schekmaniibacteriota</taxon>
    </lineage>
</organism>
<evidence type="ECO:0000256" key="3">
    <source>
        <dbReference type="SAM" id="Coils"/>
    </source>
</evidence>
<feature type="domain" description="YknX-like beta-barrel" evidence="5">
    <location>
        <begin position="205"/>
        <end position="278"/>
    </location>
</feature>
<accession>A0A1F7RT62</accession>
<evidence type="ECO:0008006" key="8">
    <source>
        <dbReference type="Google" id="ProtNLM"/>
    </source>
</evidence>
<dbReference type="Pfam" id="PF25917">
    <property type="entry name" value="BSH_RND"/>
    <property type="match status" value="1"/>
</dbReference>
<comment type="caution">
    <text evidence="6">The sequence shown here is derived from an EMBL/GenBank/DDBJ whole genome shotgun (WGS) entry which is preliminary data.</text>
</comment>
<dbReference type="Proteomes" id="UP000178435">
    <property type="component" value="Unassembled WGS sequence"/>
</dbReference>
<comment type="subcellular location">
    <subcellularLocation>
        <location evidence="1">Cell envelope</location>
    </subcellularLocation>
</comment>